<keyword evidence="2" id="KW-1185">Reference proteome</keyword>
<name>A0ACB8RVI7_9AGAM</name>
<comment type="caution">
    <text evidence="1">The sequence shown here is derived from an EMBL/GenBank/DDBJ whole genome shotgun (WGS) entry which is preliminary data.</text>
</comment>
<dbReference type="EMBL" id="MU275897">
    <property type="protein sequence ID" value="KAI0047811.1"/>
    <property type="molecule type" value="Genomic_DNA"/>
</dbReference>
<evidence type="ECO:0000313" key="1">
    <source>
        <dbReference type="EMBL" id="KAI0047811.1"/>
    </source>
</evidence>
<evidence type="ECO:0000313" key="2">
    <source>
        <dbReference type="Proteomes" id="UP000814033"/>
    </source>
</evidence>
<reference evidence="1" key="2">
    <citation type="journal article" date="2022" name="New Phytol.">
        <title>Evolutionary transition to the ectomycorrhizal habit in the genomes of a hyperdiverse lineage of mushroom-forming fungi.</title>
        <authorList>
            <person name="Looney B."/>
            <person name="Miyauchi S."/>
            <person name="Morin E."/>
            <person name="Drula E."/>
            <person name="Courty P.E."/>
            <person name="Kohler A."/>
            <person name="Kuo A."/>
            <person name="LaButti K."/>
            <person name="Pangilinan J."/>
            <person name="Lipzen A."/>
            <person name="Riley R."/>
            <person name="Andreopoulos W."/>
            <person name="He G."/>
            <person name="Johnson J."/>
            <person name="Nolan M."/>
            <person name="Tritt A."/>
            <person name="Barry K.W."/>
            <person name="Grigoriev I.V."/>
            <person name="Nagy L.G."/>
            <person name="Hibbett D."/>
            <person name="Henrissat B."/>
            <person name="Matheny P.B."/>
            <person name="Labbe J."/>
            <person name="Martin F.M."/>
        </authorList>
    </citation>
    <scope>NUCLEOTIDE SEQUENCE</scope>
    <source>
        <strain evidence="1">FP105234-sp</strain>
    </source>
</reference>
<protein>
    <submittedName>
        <fullName evidence="1">Uncharacterized protein</fullName>
    </submittedName>
</protein>
<organism evidence="1 2">
    <name type="scientific">Auriscalpium vulgare</name>
    <dbReference type="NCBI Taxonomy" id="40419"/>
    <lineage>
        <taxon>Eukaryota</taxon>
        <taxon>Fungi</taxon>
        <taxon>Dikarya</taxon>
        <taxon>Basidiomycota</taxon>
        <taxon>Agaricomycotina</taxon>
        <taxon>Agaricomycetes</taxon>
        <taxon>Russulales</taxon>
        <taxon>Auriscalpiaceae</taxon>
        <taxon>Auriscalpium</taxon>
    </lineage>
</organism>
<accession>A0ACB8RVI7</accession>
<proteinExistence type="predicted"/>
<sequence length="98" mass="10858">MDPTVTSSPVSRALLLQLLSRRVENPQKLSSAKPEPEPAPRHSARLIRPCSHRLSKLQLASETIQDAATTDDHQQTISHHPCWSVLAHLYAGTLIHLV</sequence>
<reference evidence="1" key="1">
    <citation type="submission" date="2021-02" db="EMBL/GenBank/DDBJ databases">
        <authorList>
            <consortium name="DOE Joint Genome Institute"/>
            <person name="Ahrendt S."/>
            <person name="Looney B.P."/>
            <person name="Miyauchi S."/>
            <person name="Morin E."/>
            <person name="Drula E."/>
            <person name="Courty P.E."/>
            <person name="Chicoki N."/>
            <person name="Fauchery L."/>
            <person name="Kohler A."/>
            <person name="Kuo A."/>
            <person name="Labutti K."/>
            <person name="Pangilinan J."/>
            <person name="Lipzen A."/>
            <person name="Riley R."/>
            <person name="Andreopoulos W."/>
            <person name="He G."/>
            <person name="Johnson J."/>
            <person name="Barry K.W."/>
            <person name="Grigoriev I.V."/>
            <person name="Nagy L."/>
            <person name="Hibbett D."/>
            <person name="Henrissat B."/>
            <person name="Matheny P.B."/>
            <person name="Labbe J."/>
            <person name="Martin F."/>
        </authorList>
    </citation>
    <scope>NUCLEOTIDE SEQUENCE</scope>
    <source>
        <strain evidence="1">FP105234-sp</strain>
    </source>
</reference>
<dbReference type="Proteomes" id="UP000814033">
    <property type="component" value="Unassembled WGS sequence"/>
</dbReference>
<gene>
    <name evidence="1" type="ORF">FA95DRAFT_1182928</name>
</gene>